<dbReference type="InterPro" id="IPR056167">
    <property type="entry name" value="A-sol_ELP1"/>
</dbReference>
<sequence length="531" mass="60669">MSSELSRESTDFNVGIRPVENNAVIVTSSYSESCVILQMPRGNLEAIHPRPLILALVEHKVKELDYLSAAQIMRENRLNFNLLFDLAPSQFFAHIEKFCQSLSQCKTTVGDLLTLFITDLCNDDLTLTMYSHFFDRRAQPKLRHLHESKFKTNQVCDAMIAPLSKNVETYGIPLLTCFARKMPHQIDRALMLLREQKEMGNETFWNAGLKHLQYLCSAVQLYKLALGTYDLNLAKLLAERTNIDPKEYAPVLSKFEQLIFLGPADAAGDDKNSQELSEHQLAYQKAQIDLYLERWNEALKHLVDSGLERFNEAKDLIKLRDLHQLAFEIYDKRGWKEQLWIIADMWAQHLIANQRLASAGHVHLRARQWASAANVFVSTNQGAEWCEAVLAARSEPADSRQHISDNEAKLQAIKMITKLESIKQFHLALSVARDVQRDDKNAVQIAVRGGLWKDARVLIRSLTKIEDVLPLELSLKNTIVKVTNEMLDLLERRCQDFCSSLVRLKSIREKHCEKAHVEKIAILRGDIDSNG</sequence>
<name>A0ABD2QJK6_9PLAT</name>
<evidence type="ECO:0000313" key="4">
    <source>
        <dbReference type="Proteomes" id="UP001626550"/>
    </source>
</evidence>
<proteinExistence type="predicted"/>
<feature type="domain" description="ELP1 TPR" evidence="1">
    <location>
        <begin position="283"/>
        <end position="456"/>
    </location>
</feature>
<keyword evidence="4" id="KW-1185">Reference proteome</keyword>
<reference evidence="3 4" key="1">
    <citation type="submission" date="2024-11" db="EMBL/GenBank/DDBJ databases">
        <title>Adaptive evolution of stress response genes in parasites aligns with host niche diversity.</title>
        <authorList>
            <person name="Hahn C."/>
            <person name="Resl P."/>
        </authorList>
    </citation>
    <scope>NUCLEOTIDE SEQUENCE [LARGE SCALE GENOMIC DNA]</scope>
    <source>
        <strain evidence="3">EGGRZ-B1_66</strain>
        <tissue evidence="3">Body</tissue>
    </source>
</reference>
<dbReference type="Pfam" id="PF23878">
    <property type="entry name" value="TPR_ELP1"/>
    <property type="match status" value="1"/>
</dbReference>
<dbReference type="Pfam" id="PF23925">
    <property type="entry name" value="A-sol_ELP1"/>
    <property type="match status" value="1"/>
</dbReference>
<feature type="domain" description="ELP1 alpha-solenoid" evidence="2">
    <location>
        <begin position="50"/>
        <end position="254"/>
    </location>
</feature>
<comment type="caution">
    <text evidence="3">The sequence shown here is derived from an EMBL/GenBank/DDBJ whole genome shotgun (WGS) entry which is preliminary data.</text>
</comment>
<evidence type="ECO:0000313" key="3">
    <source>
        <dbReference type="EMBL" id="KAL3319720.1"/>
    </source>
</evidence>
<dbReference type="AlphaFoldDB" id="A0ABD2QJK6"/>
<evidence type="ECO:0000259" key="1">
    <source>
        <dbReference type="Pfam" id="PF23878"/>
    </source>
</evidence>
<evidence type="ECO:0000259" key="2">
    <source>
        <dbReference type="Pfam" id="PF23925"/>
    </source>
</evidence>
<dbReference type="PANTHER" id="PTHR12747">
    <property type="entry name" value="ELONGATOR COMPLEX PROTEIN 1"/>
    <property type="match status" value="1"/>
</dbReference>
<accession>A0ABD2QJK6</accession>
<dbReference type="EMBL" id="JBJKFK010000107">
    <property type="protein sequence ID" value="KAL3319720.1"/>
    <property type="molecule type" value="Genomic_DNA"/>
</dbReference>
<dbReference type="InterPro" id="IPR006849">
    <property type="entry name" value="Elp1"/>
</dbReference>
<organism evidence="3 4">
    <name type="scientific">Cichlidogyrus casuarinus</name>
    <dbReference type="NCBI Taxonomy" id="1844966"/>
    <lineage>
        <taxon>Eukaryota</taxon>
        <taxon>Metazoa</taxon>
        <taxon>Spiralia</taxon>
        <taxon>Lophotrochozoa</taxon>
        <taxon>Platyhelminthes</taxon>
        <taxon>Monogenea</taxon>
        <taxon>Monopisthocotylea</taxon>
        <taxon>Dactylogyridea</taxon>
        <taxon>Ancyrocephalidae</taxon>
        <taxon>Cichlidogyrus</taxon>
    </lineage>
</organism>
<protein>
    <submittedName>
        <fullName evidence="3">Uncharacterized protein</fullName>
    </submittedName>
</protein>
<dbReference type="InterPro" id="IPR056166">
    <property type="entry name" value="TPR_ELP1"/>
</dbReference>
<dbReference type="Proteomes" id="UP001626550">
    <property type="component" value="Unassembled WGS sequence"/>
</dbReference>
<dbReference type="PANTHER" id="PTHR12747:SF0">
    <property type="entry name" value="ELONGATOR COMPLEX PROTEIN 1"/>
    <property type="match status" value="1"/>
</dbReference>
<gene>
    <name evidence="3" type="ORF">Ciccas_001590</name>
</gene>